<dbReference type="AlphaFoldDB" id="A0AAN9A149"/>
<name>A0AAN9A149_HALRR</name>
<dbReference type="Proteomes" id="UP001381693">
    <property type="component" value="Unassembled WGS sequence"/>
</dbReference>
<keyword evidence="3" id="KW-1185">Reference proteome</keyword>
<evidence type="ECO:0000256" key="1">
    <source>
        <dbReference type="SAM" id="Coils"/>
    </source>
</evidence>
<reference evidence="2 3" key="1">
    <citation type="submission" date="2023-11" db="EMBL/GenBank/DDBJ databases">
        <title>Halocaridina rubra genome assembly.</title>
        <authorList>
            <person name="Smith C."/>
        </authorList>
    </citation>
    <scope>NUCLEOTIDE SEQUENCE [LARGE SCALE GENOMIC DNA]</scope>
    <source>
        <strain evidence="2">EP-1</strain>
        <tissue evidence="2">Whole</tissue>
    </source>
</reference>
<feature type="coiled-coil region" evidence="1">
    <location>
        <begin position="65"/>
        <end position="100"/>
    </location>
</feature>
<sequence>IVILLLLSVRTPNMTRWNFKATKLRILKRAAEFPLHYTHPPPASAAEFLYLIKYLEESRHFDVTRRQEEEEVRRLEEDNRRRYEEEVRCCAEEARRIEDEARRRENNERFMTLIQLLLAPMITVPAEPHVTASPAVSQTSTATYTASTISTATPTAFTMITVTSTASTISTATLRASTISTSASTVPVTTRMPPTVPISQKPLVQSPPTLQADATYQVF</sequence>
<evidence type="ECO:0000313" key="3">
    <source>
        <dbReference type="Proteomes" id="UP001381693"/>
    </source>
</evidence>
<feature type="non-terminal residue" evidence="2">
    <location>
        <position position="1"/>
    </location>
</feature>
<protein>
    <submittedName>
        <fullName evidence="2">Uncharacterized protein</fullName>
    </submittedName>
</protein>
<accession>A0AAN9A149</accession>
<organism evidence="2 3">
    <name type="scientific">Halocaridina rubra</name>
    <name type="common">Hawaiian red shrimp</name>
    <dbReference type="NCBI Taxonomy" id="373956"/>
    <lineage>
        <taxon>Eukaryota</taxon>
        <taxon>Metazoa</taxon>
        <taxon>Ecdysozoa</taxon>
        <taxon>Arthropoda</taxon>
        <taxon>Crustacea</taxon>
        <taxon>Multicrustacea</taxon>
        <taxon>Malacostraca</taxon>
        <taxon>Eumalacostraca</taxon>
        <taxon>Eucarida</taxon>
        <taxon>Decapoda</taxon>
        <taxon>Pleocyemata</taxon>
        <taxon>Caridea</taxon>
        <taxon>Atyoidea</taxon>
        <taxon>Atyidae</taxon>
        <taxon>Halocaridina</taxon>
    </lineage>
</organism>
<keyword evidence="1" id="KW-0175">Coiled coil</keyword>
<proteinExistence type="predicted"/>
<comment type="caution">
    <text evidence="2">The sequence shown here is derived from an EMBL/GenBank/DDBJ whole genome shotgun (WGS) entry which is preliminary data.</text>
</comment>
<evidence type="ECO:0000313" key="2">
    <source>
        <dbReference type="EMBL" id="KAK7076446.1"/>
    </source>
</evidence>
<dbReference type="EMBL" id="JAXCGZ010009668">
    <property type="protein sequence ID" value="KAK7076446.1"/>
    <property type="molecule type" value="Genomic_DNA"/>
</dbReference>
<gene>
    <name evidence="2" type="ORF">SK128_001793</name>
</gene>